<gene>
    <name evidence="2" type="ORF">ENO26_06970</name>
</gene>
<protein>
    <submittedName>
        <fullName evidence="2">Uncharacterized protein</fullName>
    </submittedName>
</protein>
<accession>A0A7J2U4F4</accession>
<dbReference type="Gene3D" id="1.10.1760.20">
    <property type="match status" value="1"/>
</dbReference>
<organism evidence="2">
    <name type="scientific">Ignisphaera aggregans</name>
    <dbReference type="NCBI Taxonomy" id="334771"/>
    <lineage>
        <taxon>Archaea</taxon>
        <taxon>Thermoproteota</taxon>
        <taxon>Thermoprotei</taxon>
        <taxon>Desulfurococcales</taxon>
        <taxon>Desulfurococcaceae</taxon>
        <taxon>Ignisphaera</taxon>
    </lineage>
</organism>
<keyword evidence="1" id="KW-0812">Transmembrane</keyword>
<keyword evidence="1" id="KW-0472">Membrane</keyword>
<dbReference type="EMBL" id="DSEU01000045">
    <property type="protein sequence ID" value="HEM67285.1"/>
    <property type="molecule type" value="Genomic_DNA"/>
</dbReference>
<reference evidence="2" key="1">
    <citation type="journal article" date="2020" name="mSystems">
        <title>Genome- and Community-Level Interaction Insights into Carbon Utilization and Element Cycling Functions of Hydrothermarchaeota in Hydrothermal Sediment.</title>
        <authorList>
            <person name="Zhou Z."/>
            <person name="Liu Y."/>
            <person name="Xu W."/>
            <person name="Pan J."/>
            <person name="Luo Z.H."/>
            <person name="Li M."/>
        </authorList>
    </citation>
    <scope>NUCLEOTIDE SEQUENCE [LARGE SCALE GENOMIC DNA]</scope>
    <source>
        <strain evidence="2">SpSt-125</strain>
    </source>
</reference>
<sequence>MKKPKIESQSIASSIELAYLLLFTALAIILHIFQFPFSLATFLTYDLSGIPIAKRYRYLNGTANC</sequence>
<proteinExistence type="predicted"/>
<evidence type="ECO:0000313" key="2">
    <source>
        <dbReference type="EMBL" id="HEM67285.1"/>
    </source>
</evidence>
<evidence type="ECO:0000256" key="1">
    <source>
        <dbReference type="SAM" id="Phobius"/>
    </source>
</evidence>
<name>A0A7J2U4F4_9CREN</name>
<comment type="caution">
    <text evidence="2">The sequence shown here is derived from an EMBL/GenBank/DDBJ whole genome shotgun (WGS) entry which is preliminary data.</text>
</comment>
<feature type="transmembrane region" description="Helical" evidence="1">
    <location>
        <begin position="12"/>
        <end position="33"/>
    </location>
</feature>
<dbReference type="AlphaFoldDB" id="A0A7J2U4F4"/>
<keyword evidence="1" id="KW-1133">Transmembrane helix</keyword>